<dbReference type="Pfam" id="PF07195">
    <property type="entry name" value="FliD_C"/>
    <property type="match status" value="1"/>
</dbReference>
<evidence type="ECO:0000256" key="3">
    <source>
        <dbReference type="ARBA" id="ARBA00023054"/>
    </source>
</evidence>
<keyword evidence="8" id="KW-0282">Flagellum</keyword>
<evidence type="ECO:0000259" key="6">
    <source>
        <dbReference type="Pfam" id="PF02465"/>
    </source>
</evidence>
<comment type="subcellular location">
    <subcellularLocation>
        <location evidence="5">Secreted</location>
    </subcellularLocation>
    <subcellularLocation>
        <location evidence="5">Bacterial flagellum</location>
    </subcellularLocation>
</comment>
<dbReference type="InterPro" id="IPR040026">
    <property type="entry name" value="FliD"/>
</dbReference>
<dbReference type="GO" id="GO:0007155">
    <property type="term" value="P:cell adhesion"/>
    <property type="evidence" value="ECO:0007669"/>
    <property type="project" value="InterPro"/>
</dbReference>
<dbReference type="GO" id="GO:0009421">
    <property type="term" value="C:bacterial-type flagellum filament cap"/>
    <property type="evidence" value="ECO:0007669"/>
    <property type="project" value="InterPro"/>
</dbReference>
<dbReference type="InterPro" id="IPR003481">
    <property type="entry name" value="FliD_N"/>
</dbReference>
<dbReference type="AlphaFoldDB" id="A0A348HFL5"/>
<sequence>MATTSSTTSSTSTSSGLGSLNFGSGASLDLDKYYSQLEAAEQSKLATYDTQKTSVETKISAYSTIQSSLDALKSQAEALTADNFQKSATATTSAVAYLATATDNSISGTYDIQVNQLATTQSNASTKVSDKTSTLGSGTVTLQQGTGDALSISVTDASLVGVRDAINSAKDSKGNKLNISAAVISNSDGSSYLTVSSTTTGSANAFTISATGDSGLTDVISNMSVKREATNAQFSVNGVDLEASSNKVTDAVPGLELTLSSVSTSPETTTVATNTTDWETGVTNFVSSYNSFLSTMSSLTQYNSTDSTDTGALVGDSGARTIRSQIKTLLSNENLAKLKDYGITAISLDKTTSTKPAGTLEVDSTKLQQAMKSNPEGFKTTLAATDGKSGIMNQIVAKVDEIENSKTGILTTNTKTLNDKVTAITSQKERATTASEYRLKMYKQSFTKLVQFKTTMDTQIESIKAQFEALNKSS</sequence>
<feature type="domain" description="Flagellar hook-associated protein 2 C-terminal" evidence="7">
    <location>
        <begin position="229"/>
        <end position="456"/>
    </location>
</feature>
<keyword evidence="3" id="KW-0175">Coiled coil</keyword>
<comment type="subunit">
    <text evidence="2 5">Homopentamer.</text>
</comment>
<protein>
    <recommendedName>
        <fullName evidence="5">Flagellar hook-associated protein 2</fullName>
        <shortName evidence="5">HAP2</shortName>
    </recommendedName>
    <alternativeName>
        <fullName evidence="5">Flagellar cap protein</fullName>
    </alternativeName>
</protein>
<dbReference type="STRING" id="1123510.GCA_000620025_00830"/>
<evidence type="ECO:0000313" key="8">
    <source>
        <dbReference type="EMBL" id="BBG30417.1"/>
    </source>
</evidence>
<reference evidence="8 9" key="1">
    <citation type="submission" date="2018-09" db="EMBL/GenBank/DDBJ databases">
        <title>Zymobacter palmae IAM14233 (=T109) whole genome analysis.</title>
        <authorList>
            <person name="Yanase H."/>
        </authorList>
    </citation>
    <scope>NUCLEOTIDE SEQUENCE [LARGE SCALE GENOMIC DNA]</scope>
    <source>
        <strain evidence="8 9">IAM14233</strain>
    </source>
</reference>
<dbReference type="KEGG" id="zpl:ZBT109_1661"/>
<evidence type="ECO:0000256" key="4">
    <source>
        <dbReference type="ARBA" id="ARBA00023143"/>
    </source>
</evidence>
<comment type="similarity">
    <text evidence="1 5">Belongs to the FliD family.</text>
</comment>
<gene>
    <name evidence="8" type="ORF">ZBT109_1661</name>
</gene>
<feature type="domain" description="Flagellar hook-associated protein 2 N-terminal" evidence="6">
    <location>
        <begin position="28"/>
        <end position="121"/>
    </location>
</feature>
<dbReference type="GO" id="GO:0009424">
    <property type="term" value="C:bacterial-type flagellum hook"/>
    <property type="evidence" value="ECO:0007669"/>
    <property type="project" value="UniProtKB-UniRule"/>
</dbReference>
<keyword evidence="4 5" id="KW-0975">Bacterial flagellum</keyword>
<dbReference type="GO" id="GO:0071973">
    <property type="term" value="P:bacterial-type flagellum-dependent cell motility"/>
    <property type="evidence" value="ECO:0007669"/>
    <property type="project" value="TreeGrafter"/>
</dbReference>
<evidence type="ECO:0000256" key="2">
    <source>
        <dbReference type="ARBA" id="ARBA00011255"/>
    </source>
</evidence>
<accession>A0A348HFL5</accession>
<keyword evidence="9" id="KW-1185">Reference proteome</keyword>
<evidence type="ECO:0000256" key="1">
    <source>
        <dbReference type="ARBA" id="ARBA00009764"/>
    </source>
</evidence>
<name>A0A348HFL5_9GAMM</name>
<comment type="function">
    <text evidence="5">Required for morphogenesis and for the elongation of the flagellar filament by facilitating polymerization of the flagellin monomers at the tip of growing filament. Forms a capping structure, which prevents flagellin subunits (transported through the central channel of the flagellum) from leaking out without polymerization at the distal end.</text>
</comment>
<organism evidence="8 9">
    <name type="scientific">Zymobacter palmae</name>
    <dbReference type="NCBI Taxonomy" id="33074"/>
    <lineage>
        <taxon>Bacteria</taxon>
        <taxon>Pseudomonadati</taxon>
        <taxon>Pseudomonadota</taxon>
        <taxon>Gammaproteobacteria</taxon>
        <taxon>Oceanospirillales</taxon>
        <taxon>Halomonadaceae</taxon>
        <taxon>Zymobacter group</taxon>
        <taxon>Zymobacter</taxon>
    </lineage>
</organism>
<dbReference type="EMBL" id="AP018933">
    <property type="protein sequence ID" value="BBG30417.1"/>
    <property type="molecule type" value="Genomic_DNA"/>
</dbReference>
<dbReference type="Pfam" id="PF02465">
    <property type="entry name" value="FliD_N"/>
    <property type="match status" value="1"/>
</dbReference>
<keyword evidence="8" id="KW-0966">Cell projection</keyword>
<dbReference type="Proteomes" id="UP000267342">
    <property type="component" value="Chromosome"/>
</dbReference>
<evidence type="ECO:0000313" key="9">
    <source>
        <dbReference type="Proteomes" id="UP000267342"/>
    </source>
</evidence>
<dbReference type="RefSeq" id="WP_169734021.1">
    <property type="nucleotide sequence ID" value="NZ_AP018933.1"/>
</dbReference>
<proteinExistence type="inferred from homology"/>
<dbReference type="PANTHER" id="PTHR30288:SF0">
    <property type="entry name" value="FLAGELLAR HOOK-ASSOCIATED PROTEIN 2"/>
    <property type="match status" value="1"/>
</dbReference>
<keyword evidence="5" id="KW-0964">Secreted</keyword>
<keyword evidence="8" id="KW-0969">Cilium</keyword>
<dbReference type="GO" id="GO:0005576">
    <property type="term" value="C:extracellular region"/>
    <property type="evidence" value="ECO:0007669"/>
    <property type="project" value="UniProtKB-SubCell"/>
</dbReference>
<dbReference type="InterPro" id="IPR010809">
    <property type="entry name" value="FliD_C"/>
</dbReference>
<evidence type="ECO:0000259" key="7">
    <source>
        <dbReference type="Pfam" id="PF07195"/>
    </source>
</evidence>
<dbReference type="PANTHER" id="PTHR30288">
    <property type="entry name" value="FLAGELLAR CAP/ASSEMBLY PROTEIN FLID"/>
    <property type="match status" value="1"/>
</dbReference>
<evidence type="ECO:0000256" key="5">
    <source>
        <dbReference type="RuleBase" id="RU362066"/>
    </source>
</evidence>